<feature type="signal peptide" evidence="1">
    <location>
        <begin position="1"/>
        <end position="25"/>
    </location>
</feature>
<sequence>MNIAVTVKHFAIAACLLMLAACTHAPRNKAEIANGDPSMATIYVYRAPSELARNRAFYSTLDGKPMTPLAAGSYVALSVPPGRHQIVVSPGPFGYNRGAVVQAQAGGSYFYRFETSLSDDRSYFAETALARRDEAAGRAEVQQLVRALANFNDRRLTYPRTRYAAVSDVTAVPAINQRGRDGYQNWLRQRLPRAFVVASNGGWYATWGMGVTDIPGVSDPATRGMQRCAARADVVCQVYAINSSVVWNPLPVSLVQGERERKAAEAVSAVLGEDEGSLQQPQIRMISPIFSQLLMLSLPSGFKPSAFEQATASNYIREAVPVGQTVQRWTEMITVTGVRNLARNREVSPEAFGGRIADGFRSNCPASYAFKTLSSGAVNGRDEHVFVVSCGTRQTAYGAVSESTLIQVIRGRADYYTVQWSERGAASATPLPIDMVHWLERYNTLAPVKLCERVAGEKPPYPICINGPGQGGGTAI</sequence>
<evidence type="ECO:0000313" key="3">
    <source>
        <dbReference type="Proteomes" id="UP000197596"/>
    </source>
</evidence>
<evidence type="ECO:0000313" key="2">
    <source>
        <dbReference type="EMBL" id="OWY27330.1"/>
    </source>
</evidence>
<accession>A0A246WLW5</accession>
<name>A0A246WLW5_9BURK</name>
<dbReference type="AlphaFoldDB" id="A0A246WLW5"/>
<reference evidence="2 3" key="1">
    <citation type="submission" date="2017-06" db="EMBL/GenBank/DDBJ databases">
        <title>Herbaspirillum phytohormonus sp. nov., isolated from the root nodule of Robinia pseudoacacia in lead-zinc mine.</title>
        <authorList>
            <person name="Fan M."/>
            <person name="Lin Y."/>
        </authorList>
    </citation>
    <scope>NUCLEOTIDE SEQUENCE [LARGE SCALE GENOMIC DNA]</scope>
    <source>
        <strain evidence="2 3">HZ10</strain>
    </source>
</reference>
<feature type="chain" id="PRO_5012760977" description="DUF2846 domain-containing protein" evidence="1">
    <location>
        <begin position="26"/>
        <end position="476"/>
    </location>
</feature>
<dbReference type="EMBL" id="NJGU01000011">
    <property type="protein sequence ID" value="OWY27330.1"/>
    <property type="molecule type" value="Genomic_DNA"/>
</dbReference>
<proteinExistence type="predicted"/>
<keyword evidence="1" id="KW-0732">Signal</keyword>
<comment type="caution">
    <text evidence="2">The sequence shown here is derived from an EMBL/GenBank/DDBJ whole genome shotgun (WGS) entry which is preliminary data.</text>
</comment>
<dbReference type="RefSeq" id="WP_088752279.1">
    <property type="nucleotide sequence ID" value="NZ_NJGU01000011.1"/>
</dbReference>
<gene>
    <name evidence="2" type="ORF">CEJ42_19960</name>
</gene>
<evidence type="ECO:0008006" key="4">
    <source>
        <dbReference type="Google" id="ProtNLM"/>
    </source>
</evidence>
<protein>
    <recommendedName>
        <fullName evidence="4">DUF2846 domain-containing protein</fullName>
    </recommendedName>
</protein>
<evidence type="ECO:0000256" key="1">
    <source>
        <dbReference type="SAM" id="SignalP"/>
    </source>
</evidence>
<organism evidence="2 3">
    <name type="scientific">Herbaspirillum robiniae</name>
    <dbReference type="NCBI Taxonomy" id="2014887"/>
    <lineage>
        <taxon>Bacteria</taxon>
        <taxon>Pseudomonadati</taxon>
        <taxon>Pseudomonadota</taxon>
        <taxon>Betaproteobacteria</taxon>
        <taxon>Burkholderiales</taxon>
        <taxon>Oxalobacteraceae</taxon>
        <taxon>Herbaspirillum</taxon>
    </lineage>
</organism>
<dbReference type="Proteomes" id="UP000197596">
    <property type="component" value="Unassembled WGS sequence"/>
</dbReference>